<organism evidence="4 5">
    <name type="scientific">Sulfitobacter mediterraneus</name>
    <dbReference type="NCBI Taxonomy" id="83219"/>
    <lineage>
        <taxon>Bacteria</taxon>
        <taxon>Pseudomonadati</taxon>
        <taxon>Pseudomonadota</taxon>
        <taxon>Alphaproteobacteria</taxon>
        <taxon>Rhodobacterales</taxon>
        <taxon>Roseobacteraceae</taxon>
        <taxon>Sulfitobacter</taxon>
    </lineage>
</organism>
<protein>
    <recommendedName>
        <fullName evidence="2">Cytokinin riboside 5'-monophosphate phosphoribohydrolase</fullName>
        <ecNumber evidence="2">3.2.2.n1</ecNumber>
    </recommendedName>
</protein>
<comment type="caution">
    <text evidence="4">The sequence shown here is derived from an EMBL/GenBank/DDBJ whole genome shotgun (WGS) entry which is preliminary data.</text>
</comment>
<reference evidence="4 5" key="1">
    <citation type="journal article" date="2014" name="Genome Announc.">
        <title>Draft Genome Sequences of Two Isolates of the Roseobacter Group, Sulfitobacter sp. Strains 3SOLIMAR09 and 1FIGIMAR09, from Harbors of Mallorca Island (Mediterranean Sea).</title>
        <authorList>
            <person name="Mas-Llado M."/>
            <person name="Pina-Villalonga J.M."/>
            <person name="Brunet-Galmes I."/>
            <person name="Nogales B."/>
            <person name="Bosch R."/>
        </authorList>
    </citation>
    <scope>NUCLEOTIDE SEQUENCE [LARGE SCALE GENOMIC DNA]</scope>
    <source>
        <strain evidence="4 5">1FIGIMAR09</strain>
    </source>
</reference>
<dbReference type="EC" id="3.2.2.n1" evidence="2"/>
<dbReference type="eggNOG" id="COG1611">
    <property type="taxonomic scope" value="Bacteria"/>
</dbReference>
<evidence type="ECO:0000256" key="2">
    <source>
        <dbReference type="RuleBase" id="RU363015"/>
    </source>
</evidence>
<dbReference type="Gene3D" id="3.40.50.450">
    <property type="match status" value="1"/>
</dbReference>
<name>A0A061SVC6_9RHOB</name>
<feature type="region of interest" description="Disordered" evidence="3">
    <location>
        <begin position="1"/>
        <end position="28"/>
    </location>
</feature>
<dbReference type="GO" id="GO:0005829">
    <property type="term" value="C:cytosol"/>
    <property type="evidence" value="ECO:0007669"/>
    <property type="project" value="TreeGrafter"/>
</dbReference>
<evidence type="ECO:0000313" key="4">
    <source>
        <dbReference type="EMBL" id="KAJ03539.1"/>
    </source>
</evidence>
<dbReference type="InterPro" id="IPR031100">
    <property type="entry name" value="LOG_fam"/>
</dbReference>
<comment type="catalytic activity">
    <reaction evidence="1">
        <text>AMP + H2O = D-ribose 5-phosphate + adenine</text>
        <dbReference type="Rhea" id="RHEA:20129"/>
        <dbReference type="ChEBI" id="CHEBI:15377"/>
        <dbReference type="ChEBI" id="CHEBI:16708"/>
        <dbReference type="ChEBI" id="CHEBI:78346"/>
        <dbReference type="ChEBI" id="CHEBI:456215"/>
        <dbReference type="EC" id="3.2.2.4"/>
    </reaction>
</comment>
<keyword evidence="2" id="KW-0378">Hydrolase</keyword>
<dbReference type="GO" id="GO:0009691">
    <property type="term" value="P:cytokinin biosynthetic process"/>
    <property type="evidence" value="ECO:0007669"/>
    <property type="project" value="UniProtKB-UniRule"/>
</dbReference>
<comment type="similarity">
    <text evidence="2">Belongs to the LOG family.</text>
</comment>
<proteinExistence type="inferred from homology"/>
<dbReference type="Pfam" id="PF03641">
    <property type="entry name" value="Lysine_decarbox"/>
    <property type="match status" value="1"/>
</dbReference>
<evidence type="ECO:0000256" key="3">
    <source>
        <dbReference type="SAM" id="MobiDB-lite"/>
    </source>
</evidence>
<dbReference type="PANTHER" id="PTHR43393:SF3">
    <property type="entry name" value="LYSINE DECARBOXYLASE-LIKE PROTEIN"/>
    <property type="match status" value="1"/>
</dbReference>
<evidence type="ECO:0000256" key="1">
    <source>
        <dbReference type="ARBA" id="ARBA00000274"/>
    </source>
</evidence>
<accession>A0A061SVC6</accession>
<gene>
    <name evidence="4" type="ORF">PM02_06860</name>
</gene>
<dbReference type="AlphaFoldDB" id="A0A061SVC6"/>
<sequence length="280" mass="31385">MKDDRTSPFRDAHTDRDSAEHVPDTPQSRAPAYRLAFADEDFLCRDELRPVRLQLELLKPQLMLDEQGIESTIVLFGGARIPAPADKDKARTQTLADLSRFYDETREFARLMTLKSMQGGGHEDVIVTGGGPGVMEAGNRGAIDAGGHSIGLNIVLPFEQAPNEYVTPELCFNFHYFAIRKMHFLMRAKAICVFPGGFGTMDELFEALTLIQTGRMQRVPFLLFGKEFWEKIINWDALADAGTISAEDLDLFRFVETAQEAMDLIENWETAPARDAIPGR</sequence>
<keyword evidence="2" id="KW-0203">Cytokinin biosynthesis</keyword>
<dbReference type="GO" id="GO:0008714">
    <property type="term" value="F:AMP nucleosidase activity"/>
    <property type="evidence" value="ECO:0007669"/>
    <property type="project" value="UniProtKB-EC"/>
</dbReference>
<dbReference type="Proteomes" id="UP000027337">
    <property type="component" value="Unassembled WGS sequence"/>
</dbReference>
<evidence type="ECO:0000313" key="5">
    <source>
        <dbReference type="Proteomes" id="UP000027337"/>
    </source>
</evidence>
<dbReference type="EMBL" id="JEMU01000005">
    <property type="protein sequence ID" value="KAJ03539.1"/>
    <property type="molecule type" value="Genomic_DNA"/>
</dbReference>
<dbReference type="PANTHER" id="PTHR43393">
    <property type="entry name" value="CYTOKININ RIBOSIDE 5'-MONOPHOSPHATE PHOSPHORIBOHYDROLASE"/>
    <property type="match status" value="1"/>
</dbReference>
<keyword evidence="5" id="KW-1185">Reference proteome</keyword>
<dbReference type="SUPFAM" id="SSF102405">
    <property type="entry name" value="MCP/YpsA-like"/>
    <property type="match status" value="1"/>
</dbReference>
<dbReference type="NCBIfam" id="TIGR00730">
    <property type="entry name" value="Rossman fold protein, TIGR00730 family"/>
    <property type="match status" value="1"/>
</dbReference>
<dbReference type="InterPro" id="IPR005269">
    <property type="entry name" value="LOG"/>
</dbReference>
<dbReference type="STRING" id="83219.PM02_06860"/>
<dbReference type="RefSeq" id="WP_037906629.1">
    <property type="nucleotide sequence ID" value="NZ_CP068998.1"/>
</dbReference>
<feature type="compositionally biased region" description="Basic and acidic residues" evidence="3">
    <location>
        <begin position="1"/>
        <end position="23"/>
    </location>
</feature>
<dbReference type="GeneID" id="72439547"/>
<dbReference type="InterPro" id="IPR052341">
    <property type="entry name" value="LOG_family_nucleotidases"/>
</dbReference>